<keyword evidence="3" id="KW-1185">Reference proteome</keyword>
<evidence type="ECO:0000313" key="2">
    <source>
        <dbReference type="EMBL" id="MEA5457030.1"/>
    </source>
</evidence>
<protein>
    <recommendedName>
        <fullName evidence="1">SDH C-terminal domain-containing protein</fullName>
    </recommendedName>
</protein>
<dbReference type="PANTHER" id="PTHR21089">
    <property type="entry name" value="SHIKIMATE DEHYDROGENASE"/>
    <property type="match status" value="1"/>
</dbReference>
<accession>A0ABU5TBK3</accession>
<dbReference type="PANTHER" id="PTHR21089:SF1">
    <property type="entry name" value="BIFUNCTIONAL 3-DEHYDROQUINATE DEHYDRATASE_SHIKIMATE DEHYDROGENASE, CHLOROPLASTIC"/>
    <property type="match status" value="1"/>
</dbReference>
<dbReference type="SUPFAM" id="SSF51735">
    <property type="entry name" value="NAD(P)-binding Rossmann-fold domains"/>
    <property type="match status" value="1"/>
</dbReference>
<reference evidence="2 3" key="1">
    <citation type="submission" date="2023-12" db="EMBL/GenBank/DDBJ databases">
        <title>Sinomonas terricola sp. nov, isolated from litchi orchard soil in Guangdong, PR China.</title>
        <authorList>
            <person name="Jiaxin W."/>
            <person name="Yang Z."/>
            <person name="Honghui Z."/>
        </authorList>
    </citation>
    <scope>NUCLEOTIDE SEQUENCE [LARGE SCALE GENOMIC DNA]</scope>
    <source>
        <strain evidence="2 3">JGH33</strain>
    </source>
</reference>
<dbReference type="RefSeq" id="WP_323280943.1">
    <property type="nucleotide sequence ID" value="NZ_JAYGGQ010000020.1"/>
</dbReference>
<dbReference type="InterPro" id="IPR041121">
    <property type="entry name" value="SDH_C"/>
</dbReference>
<sequence>MNATPLGMPAHPGTPIDPDLLSATTWVHDIVYMPLVTEFLASARARGCSTAGGERMAVYQAAEALRLITGHAPDTGRMLAHLQELIA</sequence>
<evidence type="ECO:0000259" key="1">
    <source>
        <dbReference type="Pfam" id="PF18317"/>
    </source>
</evidence>
<dbReference type="Proteomes" id="UP001304769">
    <property type="component" value="Unassembled WGS sequence"/>
</dbReference>
<feature type="domain" description="SDH C-terminal" evidence="1">
    <location>
        <begin position="53"/>
        <end position="83"/>
    </location>
</feature>
<evidence type="ECO:0000313" key="3">
    <source>
        <dbReference type="Proteomes" id="UP001304769"/>
    </source>
</evidence>
<dbReference type="InterPro" id="IPR036291">
    <property type="entry name" value="NAD(P)-bd_dom_sf"/>
</dbReference>
<gene>
    <name evidence="2" type="ORF">SPF06_20085</name>
</gene>
<comment type="caution">
    <text evidence="2">The sequence shown here is derived from an EMBL/GenBank/DDBJ whole genome shotgun (WGS) entry which is preliminary data.</text>
</comment>
<dbReference type="Pfam" id="PF18317">
    <property type="entry name" value="SDH_C"/>
    <property type="match status" value="1"/>
</dbReference>
<proteinExistence type="predicted"/>
<dbReference type="Gene3D" id="3.40.50.10860">
    <property type="entry name" value="Leucine Dehydrogenase, chain A, domain 1"/>
    <property type="match status" value="1"/>
</dbReference>
<dbReference type="EMBL" id="JAYGGQ010000020">
    <property type="protein sequence ID" value="MEA5457030.1"/>
    <property type="molecule type" value="Genomic_DNA"/>
</dbReference>
<dbReference type="Gene3D" id="3.40.50.720">
    <property type="entry name" value="NAD(P)-binding Rossmann-like Domain"/>
    <property type="match status" value="1"/>
</dbReference>
<name>A0ABU5TBK3_9MICC</name>
<organism evidence="2 3">
    <name type="scientific">Sinomonas terricola</name>
    <dbReference type="NCBI Taxonomy" id="3110330"/>
    <lineage>
        <taxon>Bacteria</taxon>
        <taxon>Bacillati</taxon>
        <taxon>Actinomycetota</taxon>
        <taxon>Actinomycetes</taxon>
        <taxon>Micrococcales</taxon>
        <taxon>Micrococcaceae</taxon>
        <taxon>Sinomonas</taxon>
    </lineage>
</organism>
<dbReference type="InterPro" id="IPR022893">
    <property type="entry name" value="Shikimate_DH_fam"/>
</dbReference>